<dbReference type="AlphaFoldDB" id="A0A5C6AWZ7"/>
<dbReference type="Pfam" id="PF04402">
    <property type="entry name" value="SIMPL"/>
    <property type="match status" value="1"/>
</dbReference>
<dbReference type="Gene3D" id="3.30.70.2970">
    <property type="entry name" value="Protein of unknown function (DUF541), domain 2"/>
    <property type="match status" value="1"/>
</dbReference>
<feature type="chain" id="PRO_5022889121" evidence="1">
    <location>
        <begin position="25"/>
        <end position="315"/>
    </location>
</feature>
<evidence type="ECO:0000313" key="3">
    <source>
        <dbReference type="Proteomes" id="UP000320176"/>
    </source>
</evidence>
<dbReference type="PANTHER" id="PTHR34387:SF1">
    <property type="entry name" value="PERIPLASMIC IMMUNOGENIC PROTEIN"/>
    <property type="match status" value="1"/>
</dbReference>
<reference evidence="2 3" key="1">
    <citation type="submission" date="2019-02" db="EMBL/GenBank/DDBJ databases">
        <title>Deep-cultivation of Planctomycetes and their phenomic and genomic characterization uncovers novel biology.</title>
        <authorList>
            <person name="Wiegand S."/>
            <person name="Jogler M."/>
            <person name="Boedeker C."/>
            <person name="Pinto D."/>
            <person name="Vollmers J."/>
            <person name="Rivas-Marin E."/>
            <person name="Kohn T."/>
            <person name="Peeters S.H."/>
            <person name="Heuer A."/>
            <person name="Rast P."/>
            <person name="Oberbeckmann S."/>
            <person name="Bunk B."/>
            <person name="Jeske O."/>
            <person name="Meyerdierks A."/>
            <person name="Storesund J.E."/>
            <person name="Kallscheuer N."/>
            <person name="Luecker S."/>
            <person name="Lage O.M."/>
            <person name="Pohl T."/>
            <person name="Merkel B.J."/>
            <person name="Hornburger P."/>
            <person name="Mueller R.-W."/>
            <person name="Bruemmer F."/>
            <person name="Labrenz M."/>
            <person name="Spormann A.M."/>
            <person name="Op Den Camp H."/>
            <person name="Overmann J."/>
            <person name="Amann R."/>
            <person name="Jetten M.S.M."/>
            <person name="Mascher T."/>
            <person name="Medema M.H."/>
            <person name="Devos D.P."/>
            <person name="Kaster A.-K."/>
            <person name="Ovreas L."/>
            <person name="Rohde M."/>
            <person name="Galperin M.Y."/>
            <person name="Jogler C."/>
        </authorList>
    </citation>
    <scope>NUCLEOTIDE SEQUENCE [LARGE SCALE GENOMIC DNA]</scope>
    <source>
        <strain evidence="2 3">Pla52n</strain>
    </source>
</reference>
<dbReference type="Gene3D" id="3.30.110.170">
    <property type="entry name" value="Protein of unknown function (DUF541), domain 1"/>
    <property type="match status" value="1"/>
</dbReference>
<sequence precursor="true">MHVPKLVCTSLVVMLIIAPHSQLAAQFSGARGGVSHVGGHGAAGGQFTPLSPEVAEGFITIEGKAELRIKPTEIRIVLAVTAEGKTSVECMTEIESSVAALKKGWQEMGVQMDEIVDDFISVLPRYEFELEEVRGKNVAVERKSGYLMQSNLHVSVKDDAEAMRAIKIAFANGVTDIIAFDYWSKEIDDAKSRARSHAIQAAQEKAKVMLAVFGDQKPPVINIQESTNAYYPQSMYVEFENDYGEQYSSNANWRDTPMIRTFRPKNTYYQGLNADGDVQAKELPMRSEITVVSAVRVYYQSPAANSKHRLDKDDD</sequence>
<dbReference type="PANTHER" id="PTHR34387">
    <property type="entry name" value="SLR1258 PROTEIN"/>
    <property type="match status" value="1"/>
</dbReference>
<gene>
    <name evidence="2" type="ORF">Pla52n_25770</name>
</gene>
<keyword evidence="3" id="KW-1185">Reference proteome</keyword>
<protein>
    <submittedName>
        <fullName evidence="2">Oxidative stress defense protein</fullName>
    </submittedName>
</protein>
<dbReference type="RefSeq" id="WP_146519943.1">
    <property type="nucleotide sequence ID" value="NZ_CP151726.1"/>
</dbReference>
<evidence type="ECO:0000313" key="2">
    <source>
        <dbReference type="EMBL" id="TWU04535.1"/>
    </source>
</evidence>
<feature type="signal peptide" evidence="1">
    <location>
        <begin position="1"/>
        <end position="24"/>
    </location>
</feature>
<dbReference type="GO" id="GO:0006974">
    <property type="term" value="P:DNA damage response"/>
    <property type="evidence" value="ECO:0007669"/>
    <property type="project" value="TreeGrafter"/>
</dbReference>
<evidence type="ECO:0000256" key="1">
    <source>
        <dbReference type="SAM" id="SignalP"/>
    </source>
</evidence>
<dbReference type="OrthoDB" id="1228710at2"/>
<dbReference type="EMBL" id="SJPN01000003">
    <property type="protein sequence ID" value="TWU04535.1"/>
    <property type="molecule type" value="Genomic_DNA"/>
</dbReference>
<keyword evidence="1" id="KW-0732">Signal</keyword>
<accession>A0A5C6AWZ7</accession>
<comment type="caution">
    <text evidence="2">The sequence shown here is derived from an EMBL/GenBank/DDBJ whole genome shotgun (WGS) entry which is preliminary data.</text>
</comment>
<dbReference type="InterPro" id="IPR007497">
    <property type="entry name" value="SIMPL/DUF541"/>
</dbReference>
<dbReference type="InterPro" id="IPR052022">
    <property type="entry name" value="26kDa_periplasmic_antigen"/>
</dbReference>
<proteinExistence type="predicted"/>
<organism evidence="2 3">
    <name type="scientific">Stieleria varia</name>
    <dbReference type="NCBI Taxonomy" id="2528005"/>
    <lineage>
        <taxon>Bacteria</taxon>
        <taxon>Pseudomonadati</taxon>
        <taxon>Planctomycetota</taxon>
        <taxon>Planctomycetia</taxon>
        <taxon>Pirellulales</taxon>
        <taxon>Pirellulaceae</taxon>
        <taxon>Stieleria</taxon>
    </lineage>
</organism>
<dbReference type="Proteomes" id="UP000320176">
    <property type="component" value="Unassembled WGS sequence"/>
</dbReference>
<name>A0A5C6AWZ7_9BACT</name>